<dbReference type="InterPro" id="IPR017871">
    <property type="entry name" value="ABC_transporter-like_CS"/>
</dbReference>
<accession>A0A2V1HU01</accession>
<dbReference type="SUPFAM" id="SSF52540">
    <property type="entry name" value="P-loop containing nucleoside triphosphate hydrolases"/>
    <property type="match status" value="1"/>
</dbReference>
<evidence type="ECO:0000256" key="2">
    <source>
        <dbReference type="ARBA" id="ARBA00022448"/>
    </source>
</evidence>
<sequence>MSAPLLELRDVHKVFGEGDTRTVAANGIDLSIAPGEIVGLVGESGSGKSTVANLVLGLVEPDSGDIEFEGRPLAQWLGRENRAYRAKVQAVFQQPLLALDQRRTVGWSIAEPLVVHRIGNATSRRERVVELLESVGLNAELAERRPGQLSGGQLQRVNIARALTLEPRLLVCDEAVSALDVSVQAQVLDLFLEVQERLGVAMLFISHNMAVVRHISDSIVVMYHGDVVEQGQADQVCDSPRSDYARALIGSWLEPRVPESRESRDPAVRSEASA</sequence>
<dbReference type="PROSITE" id="PS50893">
    <property type="entry name" value="ABC_TRANSPORTER_2"/>
    <property type="match status" value="1"/>
</dbReference>
<dbReference type="AlphaFoldDB" id="A0A2V1HU01"/>
<dbReference type="EMBL" id="QEOP01000001">
    <property type="protein sequence ID" value="PVZ96085.1"/>
    <property type="molecule type" value="Genomic_DNA"/>
</dbReference>
<evidence type="ECO:0000259" key="5">
    <source>
        <dbReference type="PROSITE" id="PS50893"/>
    </source>
</evidence>
<dbReference type="InterPro" id="IPR003593">
    <property type="entry name" value="AAA+_ATPase"/>
</dbReference>
<comment type="caution">
    <text evidence="6">The sequence shown here is derived from an EMBL/GenBank/DDBJ whole genome shotgun (WGS) entry which is preliminary data.</text>
</comment>
<dbReference type="Gene3D" id="3.40.50.300">
    <property type="entry name" value="P-loop containing nucleotide triphosphate hydrolases"/>
    <property type="match status" value="1"/>
</dbReference>
<evidence type="ECO:0000313" key="6">
    <source>
        <dbReference type="EMBL" id="PVZ96085.1"/>
    </source>
</evidence>
<keyword evidence="2" id="KW-0813">Transport</keyword>
<dbReference type="InterPro" id="IPR003439">
    <property type="entry name" value="ABC_transporter-like_ATP-bd"/>
</dbReference>
<feature type="domain" description="ABC transporter" evidence="5">
    <location>
        <begin position="6"/>
        <end position="249"/>
    </location>
</feature>
<dbReference type="GO" id="GO:0005524">
    <property type="term" value="F:ATP binding"/>
    <property type="evidence" value="ECO:0007669"/>
    <property type="project" value="UniProtKB-KW"/>
</dbReference>
<evidence type="ECO:0000256" key="4">
    <source>
        <dbReference type="ARBA" id="ARBA00022840"/>
    </source>
</evidence>
<organism evidence="6 7">
    <name type="scientific">Amnibacterium flavum</name>
    <dbReference type="NCBI Taxonomy" id="2173173"/>
    <lineage>
        <taxon>Bacteria</taxon>
        <taxon>Bacillati</taxon>
        <taxon>Actinomycetota</taxon>
        <taxon>Actinomycetes</taxon>
        <taxon>Micrococcales</taxon>
        <taxon>Microbacteriaceae</taxon>
        <taxon>Amnibacterium</taxon>
    </lineage>
</organism>
<keyword evidence="3" id="KW-0547">Nucleotide-binding</keyword>
<gene>
    <name evidence="6" type="ORF">DDQ50_06510</name>
</gene>
<comment type="similarity">
    <text evidence="1">Belongs to the ABC transporter superfamily.</text>
</comment>
<dbReference type="PANTHER" id="PTHR43776:SF7">
    <property type="entry name" value="D,D-DIPEPTIDE TRANSPORT ATP-BINDING PROTEIN DDPF-RELATED"/>
    <property type="match status" value="1"/>
</dbReference>
<dbReference type="GO" id="GO:0016887">
    <property type="term" value="F:ATP hydrolysis activity"/>
    <property type="evidence" value="ECO:0007669"/>
    <property type="project" value="InterPro"/>
</dbReference>
<protein>
    <submittedName>
        <fullName evidence="6">Peptide ABC transporter ATP-binding protein</fullName>
    </submittedName>
</protein>
<proteinExistence type="inferred from homology"/>
<dbReference type="InterPro" id="IPR027417">
    <property type="entry name" value="P-loop_NTPase"/>
</dbReference>
<name>A0A2V1HU01_9MICO</name>
<dbReference type="InterPro" id="IPR050319">
    <property type="entry name" value="ABC_transp_ATP-bind"/>
</dbReference>
<keyword evidence="7" id="KW-1185">Reference proteome</keyword>
<keyword evidence="4 6" id="KW-0067">ATP-binding</keyword>
<dbReference type="CDD" id="cd03257">
    <property type="entry name" value="ABC_NikE_OppD_transporters"/>
    <property type="match status" value="1"/>
</dbReference>
<evidence type="ECO:0000256" key="3">
    <source>
        <dbReference type="ARBA" id="ARBA00022741"/>
    </source>
</evidence>
<evidence type="ECO:0000256" key="1">
    <source>
        <dbReference type="ARBA" id="ARBA00005417"/>
    </source>
</evidence>
<dbReference type="SMART" id="SM00382">
    <property type="entry name" value="AAA"/>
    <property type="match status" value="1"/>
</dbReference>
<evidence type="ECO:0000313" key="7">
    <source>
        <dbReference type="Proteomes" id="UP000244893"/>
    </source>
</evidence>
<dbReference type="RefSeq" id="WP_165829721.1">
    <property type="nucleotide sequence ID" value="NZ_JBHUEX010000001.1"/>
</dbReference>
<dbReference type="GO" id="GO:0055085">
    <property type="term" value="P:transmembrane transport"/>
    <property type="evidence" value="ECO:0007669"/>
    <property type="project" value="UniProtKB-ARBA"/>
</dbReference>
<dbReference type="PANTHER" id="PTHR43776">
    <property type="entry name" value="TRANSPORT ATP-BINDING PROTEIN"/>
    <property type="match status" value="1"/>
</dbReference>
<dbReference type="Proteomes" id="UP000244893">
    <property type="component" value="Unassembled WGS sequence"/>
</dbReference>
<dbReference type="PROSITE" id="PS00211">
    <property type="entry name" value="ABC_TRANSPORTER_1"/>
    <property type="match status" value="1"/>
</dbReference>
<dbReference type="Pfam" id="PF00005">
    <property type="entry name" value="ABC_tran"/>
    <property type="match status" value="1"/>
</dbReference>
<reference evidence="6 7" key="1">
    <citation type="submission" date="2018-05" db="EMBL/GenBank/DDBJ databases">
        <title>Amnibacterium sp. M8JJ-5, whole genome shotgun sequence.</title>
        <authorList>
            <person name="Tuo L."/>
        </authorList>
    </citation>
    <scope>NUCLEOTIDE SEQUENCE [LARGE SCALE GENOMIC DNA]</scope>
    <source>
        <strain evidence="6 7">M8JJ-5</strain>
    </source>
</reference>